<keyword evidence="7" id="KW-0489">Methyltransferase</keyword>
<dbReference type="GO" id="GO:0004325">
    <property type="term" value="F:ferrochelatase activity"/>
    <property type="evidence" value="ECO:0007669"/>
    <property type="project" value="InterPro"/>
</dbReference>
<keyword evidence="4" id="KW-0520">NAD</keyword>
<dbReference type="InterPro" id="IPR014777">
    <property type="entry name" value="4pyrrole_Mease_sub1"/>
</dbReference>
<dbReference type="PANTHER" id="PTHR35330:SF1">
    <property type="entry name" value="SIROHEME BIOSYNTHESIS PROTEIN MET8"/>
    <property type="match status" value="1"/>
</dbReference>
<dbReference type="SUPFAM" id="SSF53790">
    <property type="entry name" value="Tetrapyrrole methylase"/>
    <property type="match status" value="1"/>
</dbReference>
<keyword evidence="3" id="KW-0560">Oxidoreductase</keyword>
<dbReference type="UniPathway" id="UPA00262">
    <property type="reaction ID" value="UER00222"/>
</dbReference>
<keyword evidence="5" id="KW-0627">Porphyrin biosynthesis</keyword>
<dbReference type="GO" id="GO:0019354">
    <property type="term" value="P:siroheme biosynthetic process"/>
    <property type="evidence" value="ECO:0007669"/>
    <property type="project" value="UniProtKB-UniPathway"/>
</dbReference>
<dbReference type="Gene3D" id="3.30.160.110">
    <property type="entry name" value="Siroheme synthase, domain 2"/>
    <property type="match status" value="1"/>
</dbReference>
<comment type="catalytic activity">
    <reaction evidence="6">
        <text>precorrin-2 + NAD(+) = sirohydrochlorin + NADH + 2 H(+)</text>
        <dbReference type="Rhea" id="RHEA:15613"/>
        <dbReference type="ChEBI" id="CHEBI:15378"/>
        <dbReference type="ChEBI" id="CHEBI:57540"/>
        <dbReference type="ChEBI" id="CHEBI:57945"/>
        <dbReference type="ChEBI" id="CHEBI:58351"/>
        <dbReference type="ChEBI" id="CHEBI:58827"/>
        <dbReference type="EC" id="1.3.1.76"/>
    </reaction>
</comment>
<evidence type="ECO:0000256" key="1">
    <source>
        <dbReference type="ARBA" id="ARBA00005010"/>
    </source>
</evidence>
<dbReference type="GO" id="GO:0032259">
    <property type="term" value="P:methylation"/>
    <property type="evidence" value="ECO:0007669"/>
    <property type="project" value="UniProtKB-KW"/>
</dbReference>
<keyword evidence="7" id="KW-0808">Transferase</keyword>
<dbReference type="NCBIfam" id="TIGR01470">
    <property type="entry name" value="cysG_Nterm"/>
    <property type="match status" value="1"/>
</dbReference>
<dbReference type="Proteomes" id="UP000199377">
    <property type="component" value="Unassembled WGS sequence"/>
</dbReference>
<evidence type="ECO:0000256" key="5">
    <source>
        <dbReference type="ARBA" id="ARBA00023244"/>
    </source>
</evidence>
<name>A0A1I3GAQ7_9RHOB</name>
<evidence type="ECO:0000313" key="7">
    <source>
        <dbReference type="EMBL" id="SFI20497.1"/>
    </source>
</evidence>
<dbReference type="SUPFAM" id="SSF75615">
    <property type="entry name" value="Siroheme synthase middle domains-like"/>
    <property type="match status" value="1"/>
</dbReference>
<dbReference type="GO" id="GO:0043115">
    <property type="term" value="F:precorrin-2 dehydrogenase activity"/>
    <property type="evidence" value="ECO:0007669"/>
    <property type="project" value="UniProtKB-EC"/>
</dbReference>
<dbReference type="InterPro" id="IPR035996">
    <property type="entry name" value="4pyrrol_Methylase_sf"/>
</dbReference>
<dbReference type="PANTHER" id="PTHR35330">
    <property type="entry name" value="SIROHEME BIOSYNTHESIS PROTEIN MET8"/>
    <property type="match status" value="1"/>
</dbReference>
<evidence type="ECO:0000256" key="2">
    <source>
        <dbReference type="ARBA" id="ARBA00012400"/>
    </source>
</evidence>
<comment type="pathway">
    <text evidence="1">Porphyrin-containing compound metabolism; siroheme biosynthesis; sirohydrochlorin from precorrin-2: step 1/1.</text>
</comment>
<evidence type="ECO:0000256" key="3">
    <source>
        <dbReference type="ARBA" id="ARBA00023002"/>
    </source>
</evidence>
<evidence type="ECO:0000256" key="6">
    <source>
        <dbReference type="ARBA" id="ARBA00047561"/>
    </source>
</evidence>
<evidence type="ECO:0000313" key="8">
    <source>
        <dbReference type="Proteomes" id="UP000199377"/>
    </source>
</evidence>
<dbReference type="InterPro" id="IPR006367">
    <property type="entry name" value="Sirohaem_synthase_N"/>
</dbReference>
<dbReference type="EC" id="1.3.1.76" evidence="2"/>
<dbReference type="STRING" id="1114924.SAMN05216258_10555"/>
<sequence length="319" mass="33935">MRYFPLFLDLRGRSVLIRGGGETAAQKARLFLRTEAEVTVMWPELNEELAALAAQGRLAHLPARDDRAAVAGAWLAIGASDVDPEGDAEMARKVRRWGRVVNIVDRPELCTAITPAIVDRDPLVVAIGTEGVAPVLAQRVKTLAESFLSSATGPFLAGLAELRPRMMETPLEPSPRAFWNWIMDGPRLRAEAGDVPGALEEVRAAVERGRAPVSVAARLSLLELPSDVDLMPLRAVRRMQEADLVAHPTDAPAAALELARRDAERSAADPLDLEAIREALAEGGRVAALARGEAVAEALAALSALGQPVETIRAGAAGG</sequence>
<dbReference type="AlphaFoldDB" id="A0A1I3GAQ7"/>
<proteinExistence type="predicted"/>
<organism evidence="7 8">
    <name type="scientific">Albimonas pacifica</name>
    <dbReference type="NCBI Taxonomy" id="1114924"/>
    <lineage>
        <taxon>Bacteria</taxon>
        <taxon>Pseudomonadati</taxon>
        <taxon>Pseudomonadota</taxon>
        <taxon>Alphaproteobacteria</taxon>
        <taxon>Rhodobacterales</taxon>
        <taxon>Paracoccaceae</taxon>
        <taxon>Albimonas</taxon>
    </lineage>
</organism>
<dbReference type="EMBL" id="FOQH01000005">
    <property type="protein sequence ID" value="SFI20497.1"/>
    <property type="molecule type" value="Genomic_DNA"/>
</dbReference>
<dbReference type="GO" id="GO:0008168">
    <property type="term" value="F:methyltransferase activity"/>
    <property type="evidence" value="ECO:0007669"/>
    <property type="project" value="UniProtKB-KW"/>
</dbReference>
<keyword evidence="8" id="KW-1185">Reference proteome</keyword>
<gene>
    <name evidence="7" type="ORF">SAMN05216258_10555</name>
</gene>
<dbReference type="InterPro" id="IPR036291">
    <property type="entry name" value="NAD(P)-bd_dom_sf"/>
</dbReference>
<dbReference type="InterPro" id="IPR028161">
    <property type="entry name" value="Met8-like"/>
</dbReference>
<reference evidence="7 8" key="1">
    <citation type="submission" date="2016-10" db="EMBL/GenBank/DDBJ databases">
        <authorList>
            <person name="de Groot N.N."/>
        </authorList>
    </citation>
    <scope>NUCLEOTIDE SEQUENCE [LARGE SCALE GENOMIC DNA]</scope>
    <source>
        <strain evidence="7 8">CGMCC 1.11030</strain>
    </source>
</reference>
<evidence type="ECO:0000256" key="4">
    <source>
        <dbReference type="ARBA" id="ARBA00023027"/>
    </source>
</evidence>
<dbReference type="Gene3D" id="3.40.50.720">
    <property type="entry name" value="NAD(P)-binding Rossmann-like Domain"/>
    <property type="match status" value="1"/>
</dbReference>
<dbReference type="Gene3D" id="3.40.1010.10">
    <property type="entry name" value="Cobalt-precorrin-4 Transmethylase, Domain 1"/>
    <property type="match status" value="1"/>
</dbReference>
<dbReference type="RefSeq" id="WP_177236221.1">
    <property type="nucleotide sequence ID" value="NZ_FOQH01000005.1"/>
</dbReference>
<dbReference type="SUPFAM" id="SSF51735">
    <property type="entry name" value="NAD(P)-binding Rossmann-fold domains"/>
    <property type="match status" value="1"/>
</dbReference>
<protein>
    <recommendedName>
        <fullName evidence="2">precorrin-2 dehydrogenase</fullName>
        <ecNumber evidence="2">1.3.1.76</ecNumber>
    </recommendedName>
</protein>
<accession>A0A1I3GAQ7</accession>
<dbReference type="Pfam" id="PF13241">
    <property type="entry name" value="NAD_binding_7"/>
    <property type="match status" value="1"/>
</dbReference>